<sequence length="77" mass="7801">MNYGFAAGLAVAGGADRAERNPALPLALATKTGWNAYPAVRLGVEEWGSNRALCAYSQAATLVSLALALALPAAGRA</sequence>
<organism evidence="1">
    <name type="scientific">uncultured Acetobacteraceae bacterium</name>
    <dbReference type="NCBI Taxonomy" id="169975"/>
    <lineage>
        <taxon>Bacteria</taxon>
        <taxon>Pseudomonadati</taxon>
        <taxon>Pseudomonadota</taxon>
        <taxon>Alphaproteobacteria</taxon>
        <taxon>Acetobacterales</taxon>
        <taxon>Acetobacteraceae</taxon>
        <taxon>environmental samples</taxon>
    </lineage>
</organism>
<dbReference type="AlphaFoldDB" id="A0A6J4JQW4"/>
<accession>A0A6J4JQW4</accession>
<proteinExistence type="predicted"/>
<dbReference type="EMBL" id="CADCTG010000323">
    <property type="protein sequence ID" value="CAA9285222.1"/>
    <property type="molecule type" value="Genomic_DNA"/>
</dbReference>
<reference evidence="1" key="1">
    <citation type="submission" date="2020-02" db="EMBL/GenBank/DDBJ databases">
        <authorList>
            <person name="Meier V. D."/>
        </authorList>
    </citation>
    <scope>NUCLEOTIDE SEQUENCE</scope>
    <source>
        <strain evidence="1">AVDCRST_MAG08</strain>
    </source>
</reference>
<name>A0A6J4JQW4_9PROT</name>
<evidence type="ECO:0000313" key="1">
    <source>
        <dbReference type="EMBL" id="CAA9285222.1"/>
    </source>
</evidence>
<protein>
    <submittedName>
        <fullName evidence="1">Uncharacterized protein</fullName>
    </submittedName>
</protein>
<gene>
    <name evidence="1" type="ORF">AVDCRST_MAG08-4142</name>
</gene>